<dbReference type="Gene3D" id="3.40.710.10">
    <property type="entry name" value="DD-peptidase/beta-lactamase superfamily"/>
    <property type="match status" value="1"/>
</dbReference>
<dbReference type="InterPro" id="IPR036950">
    <property type="entry name" value="PBP_transglycosylase"/>
</dbReference>
<dbReference type="InterPro" id="IPR001264">
    <property type="entry name" value="Glyco_trans_51"/>
</dbReference>
<evidence type="ECO:0000256" key="17">
    <source>
        <dbReference type="SAM" id="Phobius"/>
    </source>
</evidence>
<gene>
    <name evidence="20" type="primary">pbpC</name>
    <name evidence="20" type="ORF">COY14_00715</name>
</gene>
<evidence type="ECO:0000256" key="12">
    <source>
        <dbReference type="ARBA" id="ARBA00023136"/>
    </source>
</evidence>
<dbReference type="NCBIfam" id="TIGR02074">
    <property type="entry name" value="PBP_1a_fam"/>
    <property type="match status" value="1"/>
</dbReference>
<evidence type="ECO:0000313" key="20">
    <source>
        <dbReference type="EMBL" id="PIZ66213.1"/>
    </source>
</evidence>
<feature type="domain" description="Penicillin-binding protein transpeptidase" evidence="18">
    <location>
        <begin position="420"/>
        <end position="699"/>
    </location>
</feature>
<comment type="catalytic activity">
    <reaction evidence="16">
        <text>[GlcNAc-(1-&gt;4)-Mur2Ac(oyl-L-Ala-gamma-D-Glu-L-Lys-D-Ala-D-Ala)](n)-di-trans,octa-cis-undecaprenyl diphosphate + beta-D-GlcNAc-(1-&gt;4)-Mur2Ac(oyl-L-Ala-gamma-D-Glu-L-Lys-D-Ala-D-Ala)-di-trans,octa-cis-undecaprenyl diphosphate = [GlcNAc-(1-&gt;4)-Mur2Ac(oyl-L-Ala-gamma-D-Glu-L-Lys-D-Ala-D-Ala)](n+1)-di-trans,octa-cis-undecaprenyl diphosphate + di-trans,octa-cis-undecaprenyl diphosphate + H(+)</text>
        <dbReference type="Rhea" id="RHEA:23708"/>
        <dbReference type="Rhea" id="RHEA-COMP:9602"/>
        <dbReference type="Rhea" id="RHEA-COMP:9603"/>
        <dbReference type="ChEBI" id="CHEBI:15378"/>
        <dbReference type="ChEBI" id="CHEBI:58405"/>
        <dbReference type="ChEBI" id="CHEBI:60033"/>
        <dbReference type="ChEBI" id="CHEBI:78435"/>
        <dbReference type="EC" id="2.4.99.28"/>
    </reaction>
</comment>
<dbReference type="PANTHER" id="PTHR32282">
    <property type="entry name" value="BINDING PROTEIN TRANSPEPTIDASE, PUTATIVE-RELATED"/>
    <property type="match status" value="1"/>
</dbReference>
<accession>A0A2M7U5K4</accession>
<keyword evidence="17" id="KW-1133">Transmembrane helix</keyword>
<keyword evidence="13" id="KW-0511">Multifunctional enzyme</keyword>
<evidence type="ECO:0000256" key="16">
    <source>
        <dbReference type="ARBA" id="ARBA00049902"/>
    </source>
</evidence>
<dbReference type="GO" id="GO:0009252">
    <property type="term" value="P:peptidoglycan biosynthetic process"/>
    <property type="evidence" value="ECO:0007669"/>
    <property type="project" value="UniProtKB-KW"/>
</dbReference>
<name>A0A2M7U5K4_9BACT</name>
<dbReference type="GO" id="GO:0008658">
    <property type="term" value="F:penicillin binding"/>
    <property type="evidence" value="ECO:0007669"/>
    <property type="project" value="InterPro"/>
</dbReference>
<dbReference type="SUPFAM" id="SSF53955">
    <property type="entry name" value="Lysozyme-like"/>
    <property type="match status" value="1"/>
</dbReference>
<dbReference type="GO" id="GO:0030288">
    <property type="term" value="C:outer membrane-bounded periplasmic space"/>
    <property type="evidence" value="ECO:0007669"/>
    <property type="project" value="TreeGrafter"/>
</dbReference>
<comment type="caution">
    <text evidence="20">The sequence shown here is derived from an EMBL/GenBank/DDBJ whole genome shotgun (WGS) entry which is preliminary data.</text>
</comment>
<sequence>MISGDFIVEKITYIFVNIFSITLYIVVIFLVSLGELSVKIIILPTELLLNFFFKLYLNVKKTKPQNVFLVTKHSVKWVFLKLYDVFYVIKKRIISTITGLVEYFRGNYLQHFVYGFMTCLAVFVLYQSYSFINNLPNPYLIGKVNFSQSTHLYDRNGKLLYEIYRDVNRTSVHIEDLPDYIIQATITIEDKNFYNHMGISFFGGILRAAKDTYRTKDLQGGSTLTQQLVKSALLTPERTISRKLKEMLLAVWTEQIYTKDEILEMYLNQVPYGGSSYGIEEASKVYFGKQAKKLTLSEAALLAGLPKAPSIYSPFIDPDLAVKRRNQVINEMFKLGYITSSARDGALAEDLIVQPPTTNIRAPHFVMYMRTLLEKEYGSKKVEESGFEITTTLDLEIQEKVELILKEELEELTDRNVSNGGVIILDPKTGEIIAMVGSEDYFKDSYGAYNVTTALRQPGSALKPVLYAMALETGGFTAASRIDDSPIIFQVPGSESYKPMNYDRKYHGKISIRTALANSYNIPAVKVLNALGVDPFVDFAKKLGIDTWEDSSRFGLSLSLGGGEVTLLDLTQVFSVFANEGKRIEPTGILEIVDYNGRMIYAGNGKSTQVIDPAVAFIISDILDDDVARLPAFGLNNKLDIKGYRVSVKTGTTNDYKDAWTIGYTPDIVVGVWVGNNDNTSMKNLPGSLGAAPIFNRIMTYLLEEHDAQGEYKIPENVVGVPCYAGKLEFFVSGSDISKDCYRTVIKSATPTIKP</sequence>
<dbReference type="PANTHER" id="PTHR32282:SF11">
    <property type="entry name" value="PENICILLIN-BINDING PROTEIN 1B"/>
    <property type="match status" value="1"/>
</dbReference>
<evidence type="ECO:0000256" key="6">
    <source>
        <dbReference type="ARBA" id="ARBA00022670"/>
    </source>
</evidence>
<dbReference type="InterPro" id="IPR050396">
    <property type="entry name" value="Glycosyltr_51/Transpeptidase"/>
</dbReference>
<dbReference type="GO" id="GO:0071555">
    <property type="term" value="P:cell wall organization"/>
    <property type="evidence" value="ECO:0007669"/>
    <property type="project" value="UniProtKB-KW"/>
</dbReference>
<evidence type="ECO:0000256" key="15">
    <source>
        <dbReference type="ARBA" id="ARBA00034000"/>
    </source>
</evidence>
<dbReference type="AlphaFoldDB" id="A0A2M7U5K4"/>
<feature type="domain" description="Glycosyl transferase family 51" evidence="19">
    <location>
        <begin position="157"/>
        <end position="332"/>
    </location>
</feature>
<dbReference type="NCBIfam" id="TIGR02073">
    <property type="entry name" value="PBP_1c"/>
    <property type="match status" value="1"/>
</dbReference>
<feature type="transmembrane region" description="Helical" evidence="17">
    <location>
        <begin position="12"/>
        <end position="34"/>
    </location>
</feature>
<keyword evidence="4" id="KW-1003">Cell membrane</keyword>
<evidence type="ECO:0000256" key="2">
    <source>
        <dbReference type="ARBA" id="ARBA00007090"/>
    </source>
</evidence>
<keyword evidence="7" id="KW-0328">Glycosyltransferase</keyword>
<dbReference type="GO" id="GO:0006508">
    <property type="term" value="P:proteolysis"/>
    <property type="evidence" value="ECO:0007669"/>
    <property type="project" value="UniProtKB-KW"/>
</dbReference>
<evidence type="ECO:0000256" key="4">
    <source>
        <dbReference type="ARBA" id="ARBA00022475"/>
    </source>
</evidence>
<keyword evidence="9" id="KW-0378">Hydrolase</keyword>
<keyword evidence="14" id="KW-0961">Cell wall biogenesis/degradation</keyword>
<dbReference type="GO" id="GO:0005886">
    <property type="term" value="C:plasma membrane"/>
    <property type="evidence" value="ECO:0007669"/>
    <property type="project" value="UniProtKB-SubCell"/>
</dbReference>
<evidence type="ECO:0000256" key="3">
    <source>
        <dbReference type="ARBA" id="ARBA00007739"/>
    </source>
</evidence>
<keyword evidence="12 17" id="KW-0472">Membrane</keyword>
<dbReference type="Pfam" id="PF00905">
    <property type="entry name" value="Transpeptidase"/>
    <property type="match status" value="1"/>
</dbReference>
<protein>
    <submittedName>
        <fullName evidence="20">Penicillin-binding protein 1C</fullName>
    </submittedName>
</protein>
<feature type="transmembrane region" description="Helical" evidence="17">
    <location>
        <begin position="40"/>
        <end position="57"/>
    </location>
</feature>
<comment type="similarity">
    <text evidence="2">In the C-terminal section; belongs to the transpeptidase family.</text>
</comment>
<dbReference type="InterPro" id="IPR001460">
    <property type="entry name" value="PCN-bd_Tpept"/>
</dbReference>
<evidence type="ECO:0000256" key="5">
    <source>
        <dbReference type="ARBA" id="ARBA00022645"/>
    </source>
</evidence>
<evidence type="ECO:0000256" key="1">
    <source>
        <dbReference type="ARBA" id="ARBA00004236"/>
    </source>
</evidence>
<comment type="subcellular location">
    <subcellularLocation>
        <location evidence="1">Cell membrane</location>
    </subcellularLocation>
</comment>
<keyword evidence="8" id="KW-0808">Transferase</keyword>
<dbReference type="InterPro" id="IPR011815">
    <property type="entry name" value="PBP_1c"/>
</dbReference>
<keyword evidence="10" id="KW-0133">Cell shape</keyword>
<dbReference type="SUPFAM" id="SSF56601">
    <property type="entry name" value="beta-lactamase/transpeptidase-like"/>
    <property type="match status" value="1"/>
</dbReference>
<dbReference type="GO" id="GO:0008955">
    <property type="term" value="F:peptidoglycan glycosyltransferase activity"/>
    <property type="evidence" value="ECO:0007669"/>
    <property type="project" value="UniProtKB-EC"/>
</dbReference>
<dbReference type="InterPro" id="IPR023346">
    <property type="entry name" value="Lysozyme-like_dom_sf"/>
</dbReference>
<keyword evidence="17" id="KW-0812">Transmembrane</keyword>
<evidence type="ECO:0000259" key="19">
    <source>
        <dbReference type="Pfam" id="PF00912"/>
    </source>
</evidence>
<reference evidence="21" key="1">
    <citation type="submission" date="2017-09" db="EMBL/GenBank/DDBJ databases">
        <title>Depth-based differentiation of microbial function through sediment-hosted aquifers and enrichment of novel symbionts in the deep terrestrial subsurface.</title>
        <authorList>
            <person name="Probst A.J."/>
            <person name="Ladd B."/>
            <person name="Jarett J.K."/>
            <person name="Geller-Mcgrath D.E."/>
            <person name="Sieber C.M.K."/>
            <person name="Emerson J.B."/>
            <person name="Anantharaman K."/>
            <person name="Thomas B.C."/>
            <person name="Malmstrom R."/>
            <person name="Stieglmeier M."/>
            <person name="Klingl A."/>
            <person name="Woyke T."/>
            <person name="Ryan C.M."/>
            <person name="Banfield J.F."/>
        </authorList>
    </citation>
    <scope>NUCLEOTIDE SEQUENCE [LARGE SCALE GENOMIC DNA]</scope>
</reference>
<dbReference type="Pfam" id="PF00912">
    <property type="entry name" value="Transgly"/>
    <property type="match status" value="1"/>
</dbReference>
<evidence type="ECO:0000256" key="9">
    <source>
        <dbReference type="ARBA" id="ARBA00022801"/>
    </source>
</evidence>
<feature type="transmembrane region" description="Helical" evidence="17">
    <location>
        <begin position="112"/>
        <end position="129"/>
    </location>
</feature>
<dbReference type="Proteomes" id="UP000230027">
    <property type="component" value="Unassembled WGS sequence"/>
</dbReference>
<evidence type="ECO:0000256" key="8">
    <source>
        <dbReference type="ARBA" id="ARBA00022679"/>
    </source>
</evidence>
<evidence type="ECO:0000259" key="18">
    <source>
        <dbReference type="Pfam" id="PF00905"/>
    </source>
</evidence>
<dbReference type="GO" id="GO:0008360">
    <property type="term" value="P:regulation of cell shape"/>
    <property type="evidence" value="ECO:0007669"/>
    <property type="project" value="UniProtKB-KW"/>
</dbReference>
<evidence type="ECO:0000313" key="21">
    <source>
        <dbReference type="Proteomes" id="UP000230027"/>
    </source>
</evidence>
<evidence type="ECO:0000256" key="10">
    <source>
        <dbReference type="ARBA" id="ARBA00022960"/>
    </source>
</evidence>
<evidence type="ECO:0000256" key="14">
    <source>
        <dbReference type="ARBA" id="ARBA00023316"/>
    </source>
</evidence>
<organism evidence="20 21">
    <name type="scientific">Candidatus Roizmanbacteria bacterium CG_4_10_14_0_2_um_filter_36_9</name>
    <dbReference type="NCBI Taxonomy" id="1974823"/>
    <lineage>
        <taxon>Bacteria</taxon>
        <taxon>Candidatus Roizmaniibacteriota</taxon>
    </lineage>
</organism>
<evidence type="ECO:0000256" key="7">
    <source>
        <dbReference type="ARBA" id="ARBA00022676"/>
    </source>
</evidence>
<dbReference type="Gene3D" id="1.10.3810.10">
    <property type="entry name" value="Biosynthetic peptidoglycan transglycosylase-like"/>
    <property type="match status" value="1"/>
</dbReference>
<dbReference type="InterPro" id="IPR012338">
    <property type="entry name" value="Beta-lactam/transpept-like"/>
</dbReference>
<comment type="similarity">
    <text evidence="3">In the N-terminal section; belongs to the glycosyltransferase 51 family.</text>
</comment>
<proteinExistence type="inferred from homology"/>
<keyword evidence="6" id="KW-0645">Protease</keyword>
<dbReference type="GO" id="GO:0009002">
    <property type="term" value="F:serine-type D-Ala-D-Ala carboxypeptidase activity"/>
    <property type="evidence" value="ECO:0007669"/>
    <property type="project" value="UniProtKB-EC"/>
</dbReference>
<dbReference type="EMBL" id="PFOD01000020">
    <property type="protein sequence ID" value="PIZ66213.1"/>
    <property type="molecule type" value="Genomic_DNA"/>
</dbReference>
<keyword evidence="11" id="KW-0573">Peptidoglycan synthesis</keyword>
<dbReference type="FunFam" id="1.10.3810.10:FF:000001">
    <property type="entry name" value="Penicillin-binding protein 1A"/>
    <property type="match status" value="1"/>
</dbReference>
<keyword evidence="5" id="KW-0121">Carboxypeptidase</keyword>
<evidence type="ECO:0000256" key="11">
    <source>
        <dbReference type="ARBA" id="ARBA00022984"/>
    </source>
</evidence>
<evidence type="ECO:0000256" key="13">
    <source>
        <dbReference type="ARBA" id="ARBA00023268"/>
    </source>
</evidence>
<comment type="catalytic activity">
    <reaction evidence="15">
        <text>Preferential cleavage: (Ac)2-L-Lys-D-Ala-|-D-Ala. Also transpeptidation of peptidyl-alanyl moieties that are N-acyl substituents of D-alanine.</text>
        <dbReference type="EC" id="3.4.16.4"/>
    </reaction>
</comment>